<keyword evidence="2" id="KW-1185">Reference proteome</keyword>
<proteinExistence type="predicted"/>
<protein>
    <submittedName>
        <fullName evidence="1">Uncharacterized protein</fullName>
    </submittedName>
</protein>
<dbReference type="Proteomes" id="UP000245626">
    <property type="component" value="Unassembled WGS sequence"/>
</dbReference>
<accession>A0ACD0P874</accession>
<organism evidence="1 2">
    <name type="scientific">Violaceomyces palustris</name>
    <dbReference type="NCBI Taxonomy" id="1673888"/>
    <lineage>
        <taxon>Eukaryota</taxon>
        <taxon>Fungi</taxon>
        <taxon>Dikarya</taxon>
        <taxon>Basidiomycota</taxon>
        <taxon>Ustilaginomycotina</taxon>
        <taxon>Ustilaginomycetes</taxon>
        <taxon>Violaceomycetales</taxon>
        <taxon>Violaceomycetaceae</taxon>
        <taxon>Violaceomyces</taxon>
    </lineage>
</organism>
<sequence length="181" mass="20241">MGLDLMAEIQVDHNNVKDLYQRFKDAFDRRDEDSMNKIANTIIRETSLHSDAEELSVYKTLERHGLKDVADGDRQEHQEVKELVSKLDYTSISRAGMSTYAEIVDNAMSRFIKHSDLNEDENHKAAEDFLQALKVAPTHSHPSAPQSGGAAQKAAAMALDEGIDETRNFVDLKYVHGVPAS</sequence>
<gene>
    <name evidence="1" type="ORF">IE53DRAFT_376634</name>
</gene>
<name>A0ACD0P874_9BASI</name>
<dbReference type="EMBL" id="KZ819689">
    <property type="protein sequence ID" value="PWN54280.1"/>
    <property type="molecule type" value="Genomic_DNA"/>
</dbReference>
<evidence type="ECO:0000313" key="2">
    <source>
        <dbReference type="Proteomes" id="UP000245626"/>
    </source>
</evidence>
<reference evidence="1 2" key="1">
    <citation type="journal article" date="2018" name="Mol. Biol. Evol.">
        <title>Broad Genomic Sampling Reveals a Smut Pathogenic Ancestry of the Fungal Clade Ustilaginomycotina.</title>
        <authorList>
            <person name="Kijpornyongpan T."/>
            <person name="Mondo S.J."/>
            <person name="Barry K."/>
            <person name="Sandor L."/>
            <person name="Lee J."/>
            <person name="Lipzen A."/>
            <person name="Pangilinan J."/>
            <person name="LaButti K."/>
            <person name="Hainaut M."/>
            <person name="Henrissat B."/>
            <person name="Grigoriev I.V."/>
            <person name="Spatafora J.W."/>
            <person name="Aime M.C."/>
        </authorList>
    </citation>
    <scope>NUCLEOTIDE SEQUENCE [LARGE SCALE GENOMIC DNA]</scope>
    <source>
        <strain evidence="1 2">SA 807</strain>
    </source>
</reference>
<evidence type="ECO:0000313" key="1">
    <source>
        <dbReference type="EMBL" id="PWN54280.1"/>
    </source>
</evidence>